<evidence type="ECO:0000313" key="18">
    <source>
        <dbReference type="Proteomes" id="UP000011668"/>
    </source>
</evidence>
<dbReference type="InterPro" id="IPR006276">
    <property type="entry name" value="Cobalamin-indep_Met_synthase"/>
</dbReference>
<evidence type="ECO:0000256" key="7">
    <source>
        <dbReference type="ARBA" id="ARBA00022605"/>
    </source>
</evidence>
<dbReference type="HAMAP" id="MF_00172">
    <property type="entry name" value="Meth_synth"/>
    <property type="match status" value="1"/>
</dbReference>
<evidence type="ECO:0000259" key="15">
    <source>
        <dbReference type="Pfam" id="PF03109"/>
    </source>
</evidence>
<evidence type="ECO:0000259" key="16">
    <source>
        <dbReference type="Pfam" id="PF08267"/>
    </source>
</evidence>
<comment type="caution">
    <text evidence="17">The sequence shown here is derived from an EMBL/GenBank/DDBJ whole genome shotgun (WGS) entry which is preliminary data.</text>
</comment>
<keyword evidence="10" id="KW-0862">Zinc</keyword>
<dbReference type="CDD" id="cd03311">
    <property type="entry name" value="CIMS_C_terminal_like"/>
    <property type="match status" value="1"/>
</dbReference>
<dbReference type="Pfam" id="PF01717">
    <property type="entry name" value="Meth_synt_2"/>
    <property type="match status" value="1"/>
</dbReference>
<name>L8WIR2_THACA</name>
<evidence type="ECO:0000256" key="5">
    <source>
        <dbReference type="ARBA" id="ARBA00012034"/>
    </source>
</evidence>
<dbReference type="Proteomes" id="UP000011668">
    <property type="component" value="Unassembled WGS sequence"/>
</dbReference>
<dbReference type="OrthoDB" id="1053771at2759"/>
<dbReference type="GO" id="GO:0008270">
    <property type="term" value="F:zinc ion binding"/>
    <property type="evidence" value="ECO:0007669"/>
    <property type="project" value="InterPro"/>
</dbReference>
<dbReference type="CDD" id="cd03312">
    <property type="entry name" value="CIMS_N_terminal_like"/>
    <property type="match status" value="1"/>
</dbReference>
<accession>L8WIR2</accession>
<keyword evidence="6 17" id="KW-0489">Methyltransferase</keyword>
<reference evidence="17 18" key="1">
    <citation type="journal article" date="2013" name="Nat. Commun.">
        <title>The evolution and pathogenic mechanisms of the rice sheath blight pathogen.</title>
        <authorList>
            <person name="Zheng A."/>
            <person name="Lin R."/>
            <person name="Xu L."/>
            <person name="Qin P."/>
            <person name="Tang C."/>
            <person name="Ai P."/>
            <person name="Zhang D."/>
            <person name="Liu Y."/>
            <person name="Sun Z."/>
            <person name="Feng H."/>
            <person name="Wang Y."/>
            <person name="Chen Y."/>
            <person name="Liang X."/>
            <person name="Fu R."/>
            <person name="Li Q."/>
            <person name="Zhang J."/>
            <person name="Yu X."/>
            <person name="Xie Z."/>
            <person name="Ding L."/>
            <person name="Guan P."/>
            <person name="Tang J."/>
            <person name="Liang Y."/>
            <person name="Wang S."/>
            <person name="Deng Q."/>
            <person name="Li S."/>
            <person name="Zhu J."/>
            <person name="Wang L."/>
            <person name="Liu H."/>
            <person name="Li P."/>
        </authorList>
    </citation>
    <scope>NUCLEOTIDE SEQUENCE [LARGE SCALE GENOMIC DNA]</scope>
    <source>
        <strain evidence="18">AG-1 IA</strain>
    </source>
</reference>
<dbReference type="UniPathway" id="UPA00051">
    <property type="reaction ID" value="UER00082"/>
</dbReference>
<dbReference type="GO" id="GO:0009086">
    <property type="term" value="P:methionine biosynthetic process"/>
    <property type="evidence" value="ECO:0007669"/>
    <property type="project" value="UniProtKB-KW"/>
</dbReference>
<keyword evidence="8 17" id="KW-0808">Transferase</keyword>
<comment type="cofactor">
    <cofactor evidence="1">
        <name>Zn(2+)</name>
        <dbReference type="ChEBI" id="CHEBI:29105"/>
    </cofactor>
</comment>
<dbReference type="GO" id="GO:0003871">
    <property type="term" value="F:5-methyltetrahydropteroyltriglutamate-homocysteine S-methyltransferase activity"/>
    <property type="evidence" value="ECO:0007669"/>
    <property type="project" value="UniProtKB-EC"/>
</dbReference>
<dbReference type="InterPro" id="IPR011009">
    <property type="entry name" value="Kinase-like_dom_sf"/>
</dbReference>
<protein>
    <recommendedName>
        <fullName evidence="5">5-methyltetrahydropteroyltriglutamate--homocysteine S-methyltransferase</fullName>
        <ecNumber evidence="5">2.1.1.14</ecNumber>
    </recommendedName>
    <alternativeName>
        <fullName evidence="13">Cobalamin-independent methionine synthase</fullName>
    </alternativeName>
    <alternativeName>
        <fullName evidence="12">Methionine synthase, vitamin-B12 independent isozyme</fullName>
    </alternativeName>
</protein>
<evidence type="ECO:0000256" key="4">
    <source>
        <dbReference type="ARBA" id="ARBA00009553"/>
    </source>
</evidence>
<comment type="pathway">
    <text evidence="3">Amino-acid biosynthesis; L-methionine biosynthesis via de novo pathway; L-methionine from L-homocysteine (MetE route): step 1/1.</text>
</comment>
<dbReference type="GO" id="GO:0032259">
    <property type="term" value="P:methylation"/>
    <property type="evidence" value="ECO:0007669"/>
    <property type="project" value="UniProtKB-KW"/>
</dbReference>
<dbReference type="InterPro" id="IPR013215">
    <property type="entry name" value="Cbl-indep_Met_Synth_N"/>
</dbReference>
<evidence type="ECO:0000256" key="3">
    <source>
        <dbReference type="ARBA" id="ARBA00004681"/>
    </source>
</evidence>
<evidence type="ECO:0000256" key="10">
    <source>
        <dbReference type="ARBA" id="ARBA00022833"/>
    </source>
</evidence>
<evidence type="ECO:0000256" key="8">
    <source>
        <dbReference type="ARBA" id="ARBA00022679"/>
    </source>
</evidence>
<evidence type="ECO:0000256" key="12">
    <source>
        <dbReference type="ARBA" id="ARBA00030765"/>
    </source>
</evidence>
<evidence type="ECO:0000259" key="14">
    <source>
        <dbReference type="Pfam" id="PF01717"/>
    </source>
</evidence>
<dbReference type="NCBIfam" id="TIGR01371">
    <property type="entry name" value="met_syn_B12ind"/>
    <property type="match status" value="1"/>
</dbReference>
<dbReference type="EMBL" id="AFRT01002474">
    <property type="protein sequence ID" value="ELU37770.1"/>
    <property type="molecule type" value="Genomic_DNA"/>
</dbReference>
<feature type="domain" description="Cobalamin-independent methionine synthase MetE C-terminal/archaeal" evidence="14">
    <location>
        <begin position="1002"/>
        <end position="1319"/>
    </location>
</feature>
<gene>
    <name evidence="17" type="ORF">AG1IA_08191</name>
</gene>
<keyword evidence="7" id="KW-0028">Amino-acid biosynthesis</keyword>
<dbReference type="NCBIfam" id="NF003556">
    <property type="entry name" value="PRK05222.1"/>
    <property type="match status" value="1"/>
</dbReference>
<dbReference type="InterPro" id="IPR004147">
    <property type="entry name" value="ABC1_dom"/>
</dbReference>
<keyword evidence="11" id="KW-0486">Methionine biosynthesis</keyword>
<dbReference type="SUPFAM" id="SSF56112">
    <property type="entry name" value="Protein kinase-like (PK-like)"/>
    <property type="match status" value="1"/>
</dbReference>
<dbReference type="EC" id="2.1.1.14" evidence="5"/>
<dbReference type="STRING" id="983506.L8WIR2"/>
<dbReference type="InterPro" id="IPR038071">
    <property type="entry name" value="UROD/MetE-like_sf"/>
</dbReference>
<proteinExistence type="inferred from homology"/>
<dbReference type="FunFam" id="3.20.20.210:FF:000003">
    <property type="entry name" value="5-methyltetrahydropteroyltriglutamate--homocysteine methyltransferase"/>
    <property type="match status" value="1"/>
</dbReference>
<evidence type="ECO:0000256" key="13">
    <source>
        <dbReference type="ARBA" id="ARBA00031314"/>
    </source>
</evidence>
<evidence type="ECO:0000256" key="11">
    <source>
        <dbReference type="ARBA" id="ARBA00023167"/>
    </source>
</evidence>
<dbReference type="InterPro" id="IPR002629">
    <property type="entry name" value="Met_Synth_C/arc"/>
</dbReference>
<dbReference type="Pfam" id="PF03109">
    <property type="entry name" value="ABC1"/>
    <property type="match status" value="1"/>
</dbReference>
<dbReference type="Pfam" id="PF08267">
    <property type="entry name" value="Meth_synt_1"/>
    <property type="match status" value="1"/>
</dbReference>
<organism evidence="17 18">
    <name type="scientific">Thanatephorus cucumeris (strain AG1-IA)</name>
    <name type="common">Rice sheath blight fungus</name>
    <name type="synonym">Rhizoctonia solani</name>
    <dbReference type="NCBI Taxonomy" id="983506"/>
    <lineage>
        <taxon>Eukaryota</taxon>
        <taxon>Fungi</taxon>
        <taxon>Dikarya</taxon>
        <taxon>Basidiomycota</taxon>
        <taxon>Agaricomycotina</taxon>
        <taxon>Agaricomycetes</taxon>
        <taxon>Cantharellales</taxon>
        <taxon>Ceratobasidiaceae</taxon>
        <taxon>Rhizoctonia</taxon>
        <taxon>Rhizoctonia solani AG-1</taxon>
    </lineage>
</organism>
<keyword evidence="9" id="KW-0479">Metal-binding</keyword>
<evidence type="ECO:0000313" key="17">
    <source>
        <dbReference type="EMBL" id="ELU37770.1"/>
    </source>
</evidence>
<comment type="function">
    <text evidence="2">Catalyzes the transfer of a methyl group from 5-methyltetrahydrofolate to homocysteine resulting in methionine formation.</text>
</comment>
<evidence type="ECO:0000256" key="6">
    <source>
        <dbReference type="ARBA" id="ARBA00022603"/>
    </source>
</evidence>
<keyword evidence="18" id="KW-1185">Reference proteome</keyword>
<evidence type="ECO:0000256" key="2">
    <source>
        <dbReference type="ARBA" id="ARBA00002777"/>
    </source>
</evidence>
<sequence length="1326" mass="148549">MTKFQTMTRKSPAGSSAPYKMQLMRTFRQSPCLDIEPQRCYLGSEQLGLGPTTTTENIKPVPSGILTAINVLKAFVENIMDGVDKWNFNPENSEGIDELHERVARRLHNCVIDNGQAKQSVFRQDYSQHLTVESSLGAPISALFESFDPEPIASASIAQVHRAVLNGKEVAVKVQKSAIPQQLYSSQCVADTHRLFNLDVSDQMRHETDFIREARNATRAAEDIDSDPKLRGRALIPKVYWERTGDRVMTADWWANELHSYQHMEAHPTGLGLAELVVSQMLRLSESGALILRLQWTHCSTLLAPNPENPKIPQVVLIDHGCESAQLSEIKTIKKYGFSIRDVTRKVQERVCYTLAKFVYRRSRRHRAEHRRDMGDPQRKCQSILECHLVTAAPRAKTRPKPTGTSRCTNRSLFPAGMKTFLEFQDLIPRELIFVGRAQRMLQANNQSLGSPSNRLNITARWAAAGYAQAVPSVTYGISNTFHAVVSLVVFRIALSVVDLGFWFTRVWQWLYGPAWGFEDVLDKQFRDMARSELGVEIGDDARHVIGQVFKFERAADHPLHTLYLCQKMVTSSVLGFPREFREVKKAVEAYWAGKLSAEDLQKAAADVRKASWESIKGQGVAHVPSGEFSLYDHVLDHSAAFNVIPPRYQGQGLSDLDVFFAMGRGRQADGVDVPASEMKKWFDSNYHYVVPEFSESTDIKLLYNKALNEYKEAKASGIDTRPVVLGPLSFLLLGKNAKEASSSFDRISLLPKLLPAYEKILSELKGAGAEWVQVDEPVLVLDLAEKYANEFATAYETLSKTGAKILLTTYFGRLDSNLKFVAKLPIAGLHIDLDRAPAQLDEVIAAIKDTPIVLSLGLVSGRNIWKNDFEASIKLGQKAVDALDSDRVIVATSSSLLHTPVTLANEKKLTSEQRDWFSFALEKAHEVATIAAALSGSQDSAVSTALEANRESIKKRREFESTSDDAVRKRVAAITPDDLNRKSPFPDRWEAQKKHLALPKFPTTTIGSFPQTKEIRTARANLTKGTITQEQYDEFIKKEIQEVVKIQEELGLDLLVHGEPERNDMVQYFGEQLNGFVFTQNGWVQSYGSRYVRPPIIVSDVSRPGPMTVKWSSYAQSVTKKPMKGMLTGPVTILNWSFPRADVSRELQSKQLALALRDEVIDLEKAGIHAIQVDEPLPLRRIDWDAYLTWAVDSFKLATAGVTDATQTHSHFCYSDFNDIFPSIQRLDADVISVEASKSDLKLLGAFKQFGYSNEIGPGVYDIHSPRVPSEQEIKDRIAEFLTLIKPELLFVNPDCGLKTRGWKETKASLSNLVAAARWAREQHA</sequence>
<evidence type="ECO:0000256" key="9">
    <source>
        <dbReference type="ARBA" id="ARBA00022723"/>
    </source>
</evidence>
<dbReference type="Gene3D" id="3.20.20.210">
    <property type="match status" value="2"/>
</dbReference>
<comment type="similarity">
    <text evidence="4">Belongs to the vitamin-B12 independent methionine synthase family.</text>
</comment>
<evidence type="ECO:0000256" key="1">
    <source>
        <dbReference type="ARBA" id="ARBA00001947"/>
    </source>
</evidence>
<dbReference type="SUPFAM" id="SSF51726">
    <property type="entry name" value="UROD/MetE-like"/>
    <property type="match status" value="2"/>
</dbReference>
<feature type="domain" description="Cobalamin-independent methionine synthase MetE N-terminal" evidence="16">
    <location>
        <begin position="572"/>
        <end position="879"/>
    </location>
</feature>
<feature type="domain" description="ABC1 atypical kinase-like" evidence="15">
    <location>
        <begin position="131"/>
        <end position="264"/>
    </location>
</feature>
<dbReference type="HOGENOM" id="CLU_259450_0_0_1"/>
<dbReference type="PANTHER" id="PTHR30519">
    <property type="entry name" value="5-METHYLTETRAHYDROPTEROYLTRIGLUTAMATE--HOMOCYSTEINE METHYLTRANSFERASE"/>
    <property type="match status" value="1"/>
</dbReference>